<feature type="binding site" evidence="7">
    <location>
        <position position="185"/>
    </location>
    <ligand>
        <name>FMN</name>
        <dbReference type="ChEBI" id="CHEBI:58210"/>
    </ligand>
</feature>
<dbReference type="OrthoDB" id="1925334at2759"/>
<accession>A0A1M3TM38</accession>
<dbReference type="InterPro" id="IPR012133">
    <property type="entry name" value="Alpha-hydoxy_acid_DH_FMN"/>
</dbReference>
<gene>
    <name evidence="9" type="ORF">ASPFODRAFT_32470</name>
</gene>
<dbReference type="Gene3D" id="3.20.20.70">
    <property type="entry name" value="Aldolase class I"/>
    <property type="match status" value="1"/>
</dbReference>
<evidence type="ECO:0000256" key="3">
    <source>
        <dbReference type="ARBA" id="ARBA00024042"/>
    </source>
</evidence>
<evidence type="ECO:0000256" key="6">
    <source>
        <dbReference type="PIRSR" id="PIRSR000138-1"/>
    </source>
</evidence>
<feature type="domain" description="FMN hydroxy acid dehydrogenase" evidence="8">
    <location>
        <begin position="7"/>
        <end position="402"/>
    </location>
</feature>
<feature type="binding site" evidence="7">
    <location>
        <position position="137"/>
    </location>
    <ligand>
        <name>FMN</name>
        <dbReference type="ChEBI" id="CHEBI:58210"/>
    </ligand>
</feature>
<protein>
    <recommendedName>
        <fullName evidence="4">Oxidase FUB9</fullName>
    </recommendedName>
    <alternativeName>
        <fullName evidence="5">Fusaric acid biosynthesis protein 9</fullName>
    </alternativeName>
</protein>
<dbReference type="FunFam" id="3.20.20.70:FF:000056">
    <property type="entry name" value="hydroxyacid oxidase 2"/>
    <property type="match status" value="1"/>
</dbReference>
<feature type="binding site" evidence="7">
    <location>
        <begin position="328"/>
        <end position="332"/>
    </location>
    <ligand>
        <name>FMN</name>
        <dbReference type="ChEBI" id="CHEBI:58210"/>
    </ligand>
</feature>
<feature type="active site" description="Proton acceptor" evidence="6">
    <location>
        <position position="297"/>
    </location>
</feature>
<dbReference type="PANTHER" id="PTHR10578:SF149">
    <property type="entry name" value="2-HYDROXYACID OXIDASE 2"/>
    <property type="match status" value="1"/>
</dbReference>
<organism evidence="9 10">
    <name type="scientific">Aspergillus luchuensis (strain CBS 106.47)</name>
    <dbReference type="NCBI Taxonomy" id="1137211"/>
    <lineage>
        <taxon>Eukaryota</taxon>
        <taxon>Fungi</taxon>
        <taxon>Dikarya</taxon>
        <taxon>Ascomycota</taxon>
        <taxon>Pezizomycotina</taxon>
        <taxon>Eurotiomycetes</taxon>
        <taxon>Eurotiomycetidae</taxon>
        <taxon>Eurotiales</taxon>
        <taxon>Aspergillaceae</taxon>
        <taxon>Aspergillus</taxon>
        <taxon>Aspergillus subgen. Circumdati</taxon>
    </lineage>
</organism>
<dbReference type="InterPro" id="IPR008259">
    <property type="entry name" value="FMN_hydac_DH_AS"/>
</dbReference>
<dbReference type="InterPro" id="IPR000262">
    <property type="entry name" value="FMN-dep_DH"/>
</dbReference>
<dbReference type="GO" id="GO:0010181">
    <property type="term" value="F:FMN binding"/>
    <property type="evidence" value="ECO:0007669"/>
    <property type="project" value="InterPro"/>
</dbReference>
<dbReference type="PANTHER" id="PTHR10578">
    <property type="entry name" value="S -2-HYDROXY-ACID OXIDASE-RELATED"/>
    <property type="match status" value="1"/>
</dbReference>
<dbReference type="InterPro" id="IPR037396">
    <property type="entry name" value="FMN_HAD"/>
</dbReference>
<keyword evidence="7" id="KW-0288">FMN</keyword>
<feature type="binding site" evidence="7">
    <location>
        <begin position="86"/>
        <end position="88"/>
    </location>
    <ligand>
        <name>FMN</name>
        <dbReference type="ChEBI" id="CHEBI:58210"/>
    </ligand>
</feature>
<sequence length="409" mass="44571">MANRGKSLDSEIFSIADLQAKASEKLPRVFKEFFNEGAMDLITVKDNEDAFNRYKIRPRVLRDVSNLDTSTTICNTKVSFPFGFAPAATHKIAHPDGEIGTSKVAAEANICMALSSHATCSLEDVIAEGSGNPYMIQFIILKDRNITRQLLERAESETHRFVSLIIAGAKSSYVTESGYKAVMLTVDAPMLGRRLNEYRNSFGIPKGMGYPNLAPGSDMSNLTETGEGLAYGELRMFEIFLQTPNDIFLEDGIEWAEAIAWIRSVTKLEIWVKGIYTAEDVALAIQHGVNGVVISNHGGRQLDGVPATLDALRECAPVAKGKIAIAIDGGIRRGTDIFKALALGADYCFAGRIPIWGLAYNGTKGVELAVKLLQEEFKLAMCLAGCKTIKDINKSHLSILETNGVLSKL</sequence>
<dbReference type="CDD" id="cd02809">
    <property type="entry name" value="alpha_hydroxyacid_oxid_FMN"/>
    <property type="match status" value="1"/>
</dbReference>
<proteinExistence type="inferred from homology"/>
<keyword evidence="2" id="KW-0560">Oxidoreductase</keyword>
<comment type="cofactor">
    <cofactor evidence="1">
        <name>FMN</name>
        <dbReference type="ChEBI" id="CHEBI:58210"/>
    </cofactor>
</comment>
<evidence type="ECO:0000259" key="8">
    <source>
        <dbReference type="PROSITE" id="PS51349"/>
    </source>
</evidence>
<evidence type="ECO:0000256" key="7">
    <source>
        <dbReference type="PIRSR" id="PIRSR000138-2"/>
    </source>
</evidence>
<evidence type="ECO:0000256" key="1">
    <source>
        <dbReference type="ARBA" id="ARBA00001917"/>
    </source>
</evidence>
<evidence type="ECO:0000313" key="10">
    <source>
        <dbReference type="Proteomes" id="UP000184063"/>
    </source>
</evidence>
<feature type="binding site" evidence="7">
    <location>
        <position position="297"/>
    </location>
    <ligand>
        <name>glyoxylate</name>
        <dbReference type="ChEBI" id="CHEBI:36655"/>
    </ligand>
</feature>
<dbReference type="EMBL" id="KV878240">
    <property type="protein sequence ID" value="OJZ87843.1"/>
    <property type="molecule type" value="Genomic_DNA"/>
</dbReference>
<comment type="similarity">
    <text evidence="3">Belongs to the FMN-dependent alpha-hydroxy acid dehydrogenase family.</text>
</comment>
<dbReference type="SUPFAM" id="SSF51395">
    <property type="entry name" value="FMN-linked oxidoreductases"/>
    <property type="match status" value="1"/>
</dbReference>
<dbReference type="VEuPathDB" id="FungiDB:ASPFODRAFT_32470"/>
<dbReference type="PIRSF" id="PIRSF000138">
    <property type="entry name" value="Al-hdrx_acd_dh"/>
    <property type="match status" value="1"/>
</dbReference>
<dbReference type="Proteomes" id="UP000184063">
    <property type="component" value="Unassembled WGS sequence"/>
</dbReference>
<evidence type="ECO:0000256" key="4">
    <source>
        <dbReference type="ARBA" id="ARBA00073420"/>
    </source>
</evidence>
<feature type="binding site" evidence="7">
    <location>
        <position position="273"/>
    </location>
    <ligand>
        <name>FMN</name>
        <dbReference type="ChEBI" id="CHEBI:58210"/>
    </ligand>
</feature>
<dbReference type="Pfam" id="PF01070">
    <property type="entry name" value="FMN_dh"/>
    <property type="match status" value="2"/>
</dbReference>
<dbReference type="InterPro" id="IPR013785">
    <property type="entry name" value="Aldolase_TIM"/>
</dbReference>
<feature type="binding site" evidence="7">
    <location>
        <begin position="351"/>
        <end position="352"/>
    </location>
    <ligand>
        <name>FMN</name>
        <dbReference type="ChEBI" id="CHEBI:58210"/>
    </ligand>
</feature>
<dbReference type="GO" id="GO:0005737">
    <property type="term" value="C:cytoplasm"/>
    <property type="evidence" value="ECO:0007669"/>
    <property type="project" value="UniProtKB-ARBA"/>
</dbReference>
<name>A0A1M3TM38_ASPLC</name>
<evidence type="ECO:0000313" key="9">
    <source>
        <dbReference type="EMBL" id="OJZ87843.1"/>
    </source>
</evidence>
<reference evidence="10" key="1">
    <citation type="journal article" date="2017" name="Genome Biol.">
        <title>Comparative genomics reveals high biological diversity and specific adaptations in the industrially and medically important fungal genus Aspergillus.</title>
        <authorList>
            <person name="de Vries R.P."/>
            <person name="Riley R."/>
            <person name="Wiebenga A."/>
            <person name="Aguilar-Osorio G."/>
            <person name="Amillis S."/>
            <person name="Uchima C.A."/>
            <person name="Anderluh G."/>
            <person name="Asadollahi M."/>
            <person name="Askin M."/>
            <person name="Barry K."/>
            <person name="Battaglia E."/>
            <person name="Bayram O."/>
            <person name="Benocci T."/>
            <person name="Braus-Stromeyer S.A."/>
            <person name="Caldana C."/>
            <person name="Canovas D."/>
            <person name="Cerqueira G.C."/>
            <person name="Chen F."/>
            <person name="Chen W."/>
            <person name="Choi C."/>
            <person name="Clum A."/>
            <person name="Dos Santos R.A."/>
            <person name="Damasio A.R."/>
            <person name="Diallinas G."/>
            <person name="Emri T."/>
            <person name="Fekete E."/>
            <person name="Flipphi M."/>
            <person name="Freyberg S."/>
            <person name="Gallo A."/>
            <person name="Gournas C."/>
            <person name="Habgood R."/>
            <person name="Hainaut M."/>
            <person name="Harispe M.L."/>
            <person name="Henrissat B."/>
            <person name="Hilden K.S."/>
            <person name="Hope R."/>
            <person name="Hossain A."/>
            <person name="Karabika E."/>
            <person name="Karaffa L."/>
            <person name="Karanyi Z."/>
            <person name="Krasevec N."/>
            <person name="Kuo A."/>
            <person name="Kusch H."/>
            <person name="LaButti K."/>
            <person name="Lagendijk E.L."/>
            <person name="Lapidus A."/>
            <person name="Levasseur A."/>
            <person name="Lindquist E."/>
            <person name="Lipzen A."/>
            <person name="Logrieco A.F."/>
            <person name="MacCabe A."/>
            <person name="Maekelae M.R."/>
            <person name="Malavazi I."/>
            <person name="Melin P."/>
            <person name="Meyer V."/>
            <person name="Mielnichuk N."/>
            <person name="Miskei M."/>
            <person name="Molnar A.P."/>
            <person name="Mule G."/>
            <person name="Ngan C.Y."/>
            <person name="Orejas M."/>
            <person name="Orosz E."/>
            <person name="Ouedraogo J.P."/>
            <person name="Overkamp K.M."/>
            <person name="Park H.-S."/>
            <person name="Perrone G."/>
            <person name="Piumi F."/>
            <person name="Punt P.J."/>
            <person name="Ram A.F."/>
            <person name="Ramon A."/>
            <person name="Rauscher S."/>
            <person name="Record E."/>
            <person name="Riano-Pachon D.M."/>
            <person name="Robert V."/>
            <person name="Roehrig J."/>
            <person name="Ruller R."/>
            <person name="Salamov A."/>
            <person name="Salih N.S."/>
            <person name="Samson R.A."/>
            <person name="Sandor E."/>
            <person name="Sanguinetti M."/>
            <person name="Schuetze T."/>
            <person name="Sepcic K."/>
            <person name="Shelest E."/>
            <person name="Sherlock G."/>
            <person name="Sophianopoulou V."/>
            <person name="Squina F.M."/>
            <person name="Sun H."/>
            <person name="Susca A."/>
            <person name="Todd R.B."/>
            <person name="Tsang A."/>
            <person name="Unkles S.E."/>
            <person name="van de Wiele N."/>
            <person name="van Rossen-Uffink D."/>
            <person name="Oliveira J.V."/>
            <person name="Vesth T.C."/>
            <person name="Visser J."/>
            <person name="Yu J.-H."/>
            <person name="Zhou M."/>
            <person name="Andersen M.R."/>
            <person name="Archer D.B."/>
            <person name="Baker S.E."/>
            <person name="Benoit I."/>
            <person name="Brakhage A.A."/>
            <person name="Braus G.H."/>
            <person name="Fischer R."/>
            <person name="Frisvad J.C."/>
            <person name="Goldman G.H."/>
            <person name="Houbraken J."/>
            <person name="Oakley B."/>
            <person name="Pocsi I."/>
            <person name="Scazzocchio C."/>
            <person name="Seiboth B."/>
            <person name="vanKuyk P.A."/>
            <person name="Wortman J."/>
            <person name="Dyer P.S."/>
            <person name="Grigoriev I.V."/>
        </authorList>
    </citation>
    <scope>NUCLEOTIDE SEQUENCE [LARGE SCALE GENOMIC DNA]</scope>
    <source>
        <strain evidence="10">CBS 106.47</strain>
    </source>
</reference>
<evidence type="ECO:0000256" key="2">
    <source>
        <dbReference type="ARBA" id="ARBA00023002"/>
    </source>
</evidence>
<dbReference type="AlphaFoldDB" id="A0A1M3TM38"/>
<keyword evidence="7" id="KW-0285">Flavoprotein</keyword>
<feature type="binding site" evidence="7">
    <location>
        <position position="295"/>
    </location>
    <ligand>
        <name>FMN</name>
        <dbReference type="ChEBI" id="CHEBI:58210"/>
    </ligand>
</feature>
<feature type="binding site" evidence="7">
    <location>
        <position position="115"/>
    </location>
    <ligand>
        <name>FMN</name>
        <dbReference type="ChEBI" id="CHEBI:58210"/>
    </ligand>
</feature>
<feature type="binding site" evidence="7">
    <location>
        <position position="194"/>
    </location>
    <ligand>
        <name>glyoxylate</name>
        <dbReference type="ChEBI" id="CHEBI:36655"/>
    </ligand>
</feature>
<feature type="binding site" evidence="7">
    <location>
        <position position="300"/>
    </location>
    <ligand>
        <name>glyoxylate</name>
        <dbReference type="ChEBI" id="CHEBI:36655"/>
    </ligand>
</feature>
<dbReference type="PROSITE" id="PS00557">
    <property type="entry name" value="FMN_HYDROXY_ACID_DH_1"/>
    <property type="match status" value="1"/>
</dbReference>
<evidence type="ECO:0000256" key="5">
    <source>
        <dbReference type="ARBA" id="ARBA00083297"/>
    </source>
</evidence>
<dbReference type="PROSITE" id="PS51349">
    <property type="entry name" value="FMN_HYDROXY_ACID_DH_2"/>
    <property type="match status" value="1"/>
</dbReference>
<dbReference type="GO" id="GO:0016491">
    <property type="term" value="F:oxidoreductase activity"/>
    <property type="evidence" value="ECO:0007669"/>
    <property type="project" value="UniProtKB-KW"/>
</dbReference>